<organism evidence="2 3">
    <name type="scientific">Psychrobacillus insolitus</name>
    <dbReference type="NCBI Taxonomy" id="1461"/>
    <lineage>
        <taxon>Bacteria</taxon>
        <taxon>Bacillati</taxon>
        <taxon>Bacillota</taxon>
        <taxon>Bacilli</taxon>
        <taxon>Bacillales</taxon>
        <taxon>Bacillaceae</taxon>
        <taxon>Psychrobacillus</taxon>
    </lineage>
</organism>
<accession>A0A2W7MJD6</accession>
<evidence type="ECO:0000256" key="1">
    <source>
        <dbReference type="SAM" id="Phobius"/>
    </source>
</evidence>
<name>A0A2W7MJD6_9BACI</name>
<dbReference type="Proteomes" id="UP000248646">
    <property type="component" value="Unassembled WGS sequence"/>
</dbReference>
<dbReference type="AlphaFoldDB" id="A0A2W7MJD6"/>
<keyword evidence="1" id="KW-0472">Membrane</keyword>
<sequence>MKQNKSKRNRIIGWTLLCLAIGFCCLQMCYLFISAKYQVEYIDNRLFYIINILCIVFLTLAILLLITLTKKLKIIGASIVVVFIVVHISMLVSSNQTVKNITSISPNWMHILSIKENIEKGEIVYYRNYYSILALPKERLPFESRGEFQVEWLANDIVAVTYEAKDNSIQQFIATYGDRGSGSSYYYVGAEIHGHWQGENIKVISDTEGISVIQNDKTELFEWDNIQQFGTLAVILKKNNEAVWTISLNEDFEVHSDASDSSVGNISIYEATMEKNKQITLHYSGSN</sequence>
<keyword evidence="1" id="KW-1133">Transmembrane helix</keyword>
<reference evidence="2 3" key="1">
    <citation type="submission" date="2018-06" db="EMBL/GenBank/DDBJ databases">
        <title>Genomic Encyclopedia of Type Strains, Phase IV (KMG-IV): sequencing the most valuable type-strain genomes for metagenomic binning, comparative biology and taxonomic classification.</title>
        <authorList>
            <person name="Goeker M."/>
        </authorList>
    </citation>
    <scope>NUCLEOTIDE SEQUENCE [LARGE SCALE GENOMIC DNA]</scope>
    <source>
        <strain evidence="2 3">DSM 5</strain>
    </source>
</reference>
<keyword evidence="1" id="KW-0812">Transmembrane</keyword>
<feature type="transmembrane region" description="Helical" evidence="1">
    <location>
        <begin position="74"/>
        <end position="92"/>
    </location>
</feature>
<gene>
    <name evidence="2" type="ORF">C7437_101495</name>
</gene>
<dbReference type="RefSeq" id="WP_111438036.1">
    <property type="nucleotide sequence ID" value="NZ_QKZI01000001.1"/>
</dbReference>
<keyword evidence="3" id="KW-1185">Reference proteome</keyword>
<protein>
    <submittedName>
        <fullName evidence="2">Uncharacterized protein</fullName>
    </submittedName>
</protein>
<dbReference type="OrthoDB" id="2193366at2"/>
<feature type="transmembrane region" description="Helical" evidence="1">
    <location>
        <begin position="12"/>
        <end position="33"/>
    </location>
</feature>
<feature type="transmembrane region" description="Helical" evidence="1">
    <location>
        <begin position="45"/>
        <end position="67"/>
    </location>
</feature>
<evidence type="ECO:0000313" key="3">
    <source>
        <dbReference type="Proteomes" id="UP000248646"/>
    </source>
</evidence>
<evidence type="ECO:0000313" key="2">
    <source>
        <dbReference type="EMBL" id="PZX07382.1"/>
    </source>
</evidence>
<dbReference type="EMBL" id="QKZI01000001">
    <property type="protein sequence ID" value="PZX07382.1"/>
    <property type="molecule type" value="Genomic_DNA"/>
</dbReference>
<comment type="caution">
    <text evidence="2">The sequence shown here is derived from an EMBL/GenBank/DDBJ whole genome shotgun (WGS) entry which is preliminary data.</text>
</comment>
<proteinExistence type="predicted"/>